<name>A0A820JIX0_9BILA</name>
<evidence type="ECO:0000256" key="1">
    <source>
        <dbReference type="SAM" id="Coils"/>
    </source>
</evidence>
<dbReference type="EMBL" id="CAJOAZ010018317">
    <property type="protein sequence ID" value="CAF4324903.1"/>
    <property type="molecule type" value="Genomic_DNA"/>
</dbReference>
<keyword evidence="1" id="KW-0175">Coiled coil</keyword>
<organism evidence="2 3">
    <name type="scientific">Adineta steineri</name>
    <dbReference type="NCBI Taxonomy" id="433720"/>
    <lineage>
        <taxon>Eukaryota</taxon>
        <taxon>Metazoa</taxon>
        <taxon>Spiralia</taxon>
        <taxon>Gnathifera</taxon>
        <taxon>Rotifera</taxon>
        <taxon>Eurotatoria</taxon>
        <taxon>Bdelloidea</taxon>
        <taxon>Adinetida</taxon>
        <taxon>Adinetidae</taxon>
        <taxon>Adineta</taxon>
    </lineage>
</organism>
<evidence type="ECO:0000313" key="3">
    <source>
        <dbReference type="Proteomes" id="UP000663844"/>
    </source>
</evidence>
<comment type="caution">
    <text evidence="2">The sequence shown here is derived from an EMBL/GenBank/DDBJ whole genome shotgun (WGS) entry which is preliminary data.</text>
</comment>
<protein>
    <submittedName>
        <fullName evidence="2">Uncharacterized protein</fullName>
    </submittedName>
</protein>
<reference evidence="2" key="1">
    <citation type="submission" date="2021-02" db="EMBL/GenBank/DDBJ databases">
        <authorList>
            <person name="Nowell W R."/>
        </authorList>
    </citation>
    <scope>NUCLEOTIDE SEQUENCE</scope>
</reference>
<dbReference type="AlphaFoldDB" id="A0A820JIX0"/>
<evidence type="ECO:0000313" key="2">
    <source>
        <dbReference type="EMBL" id="CAF4324903.1"/>
    </source>
</evidence>
<feature type="non-terminal residue" evidence="2">
    <location>
        <position position="1"/>
    </location>
</feature>
<proteinExistence type="predicted"/>
<feature type="coiled-coil region" evidence="1">
    <location>
        <begin position="27"/>
        <end position="54"/>
    </location>
</feature>
<sequence>EENDRLKLLIDTGKYNLQLEIQPGMTNQDIELMRKEMEEEIRSQIQENQQILQNSKTSWDLKVIYSYYKL</sequence>
<dbReference type="Proteomes" id="UP000663844">
    <property type="component" value="Unassembled WGS sequence"/>
</dbReference>
<accession>A0A820JIX0</accession>
<gene>
    <name evidence="2" type="ORF">OXD698_LOCUS47375</name>
</gene>